<dbReference type="AlphaFoldDB" id="A0A7W1XCU5"/>
<protein>
    <submittedName>
        <fullName evidence="2">AzlD domain-containing protein</fullName>
    </submittedName>
</protein>
<reference evidence="2 3" key="1">
    <citation type="submission" date="2020-07" db="EMBL/GenBank/DDBJ databases">
        <authorList>
            <person name="Feng H."/>
        </authorList>
    </citation>
    <scope>NUCLEOTIDE SEQUENCE [LARGE SCALE GENOMIC DNA]</scope>
    <source>
        <strain evidence="3">s-11</strain>
    </source>
</reference>
<keyword evidence="1" id="KW-0812">Transmembrane</keyword>
<keyword evidence="1" id="KW-1133">Transmembrane helix</keyword>
<feature type="transmembrane region" description="Helical" evidence="1">
    <location>
        <begin position="38"/>
        <end position="56"/>
    </location>
</feature>
<evidence type="ECO:0000313" key="3">
    <source>
        <dbReference type="Proteomes" id="UP000530514"/>
    </source>
</evidence>
<comment type="caution">
    <text evidence="2">The sequence shown here is derived from an EMBL/GenBank/DDBJ whole genome shotgun (WGS) entry which is preliminary data.</text>
</comment>
<name>A0A7W1XCU5_9BACL</name>
<dbReference type="Proteomes" id="UP000530514">
    <property type="component" value="Unassembled WGS sequence"/>
</dbReference>
<accession>A0A7W1XCU5</accession>
<dbReference type="RefSeq" id="WP_033102270.1">
    <property type="nucleotide sequence ID" value="NZ_JACEIP010000035.1"/>
</dbReference>
<feature type="transmembrane region" description="Helical" evidence="1">
    <location>
        <begin position="63"/>
        <end position="80"/>
    </location>
</feature>
<keyword evidence="3" id="KW-1185">Reference proteome</keyword>
<dbReference type="EMBL" id="JACEIP010000035">
    <property type="protein sequence ID" value="MBA4544322.1"/>
    <property type="molecule type" value="Genomic_DNA"/>
</dbReference>
<dbReference type="OrthoDB" id="2989405at2"/>
<dbReference type="Pfam" id="PF05437">
    <property type="entry name" value="AzlD"/>
    <property type="match status" value="1"/>
</dbReference>
<dbReference type="InterPro" id="IPR008407">
    <property type="entry name" value="Brnchd-chn_aa_trnsp_AzlD"/>
</dbReference>
<keyword evidence="1" id="KW-0472">Membrane</keyword>
<gene>
    <name evidence="2" type="ORF">H1164_15840</name>
</gene>
<feature type="transmembrane region" description="Helical" evidence="1">
    <location>
        <begin position="86"/>
        <end position="104"/>
    </location>
</feature>
<organism evidence="2 3">
    <name type="scientific">Thermoactinomyces daqus</name>
    <dbReference type="NCBI Taxonomy" id="1329516"/>
    <lineage>
        <taxon>Bacteria</taxon>
        <taxon>Bacillati</taxon>
        <taxon>Bacillota</taxon>
        <taxon>Bacilli</taxon>
        <taxon>Bacillales</taxon>
        <taxon>Thermoactinomycetaceae</taxon>
        <taxon>Thermoactinomyces</taxon>
    </lineage>
</organism>
<evidence type="ECO:0000313" key="2">
    <source>
        <dbReference type="EMBL" id="MBA4544322.1"/>
    </source>
</evidence>
<sequence>MIRNWLLIGLLAASTYLSRIIGLELMAGRKMSPALRSYFHYVPVGIISALIIKQIFVPTDGRIVISLPVLVACFITFVAMKMFKMFLPSVVVGVICGLFIRYLLNA</sequence>
<proteinExistence type="predicted"/>
<evidence type="ECO:0000256" key="1">
    <source>
        <dbReference type="SAM" id="Phobius"/>
    </source>
</evidence>